<evidence type="ECO:0000313" key="3">
    <source>
        <dbReference type="EMBL" id="SBS35944.1"/>
    </source>
</evidence>
<feature type="region of interest" description="Disordered" evidence="1">
    <location>
        <begin position="77"/>
        <end position="103"/>
    </location>
</feature>
<feature type="domain" description="ChrR-like cupin" evidence="2">
    <location>
        <begin position="128"/>
        <end position="218"/>
    </location>
</feature>
<evidence type="ECO:0000256" key="1">
    <source>
        <dbReference type="SAM" id="MobiDB-lite"/>
    </source>
</evidence>
<sequence length="246" mass="27846">MTIHYHPSIEMLTDYAAGSLSLTHSMSIATHIEQCQECQQQIRKLTTLGGQLFTQTTTEDANIVDLKASFFDKLREQDRSESMSSTVKEQGRRDQSTDHMTSEETLLSWEQDYQVPKSLRQFVPFGYDKLKWMPLSPSVKIATLCQEEGGAQVALTRIKAGASIPTHTHTGDEITLVLEGAFSDKSGIYRQGDFITRDASHKHKPMVTKDAECICLTVLDAPIEFTGWLTRLFNPIMRRYHPHSNH</sequence>
<keyword evidence="4" id="KW-1185">Reference proteome</keyword>
<protein>
    <submittedName>
        <fullName evidence="3">Anti-sigma-E factor ChrR</fullName>
    </submittedName>
</protein>
<organism evidence="3 4">
    <name type="scientific">Marinomonas spartinae</name>
    <dbReference type="NCBI Taxonomy" id="1792290"/>
    <lineage>
        <taxon>Bacteria</taxon>
        <taxon>Pseudomonadati</taxon>
        <taxon>Pseudomonadota</taxon>
        <taxon>Gammaproteobacteria</taxon>
        <taxon>Oceanospirillales</taxon>
        <taxon>Oceanospirillaceae</taxon>
        <taxon>Marinomonas</taxon>
    </lineage>
</organism>
<dbReference type="EMBL" id="FLOB01000011">
    <property type="protein sequence ID" value="SBS35944.1"/>
    <property type="molecule type" value="Genomic_DNA"/>
</dbReference>
<dbReference type="SUPFAM" id="SSF51182">
    <property type="entry name" value="RmlC-like cupins"/>
    <property type="match status" value="1"/>
</dbReference>
<name>A0A1A8TRS3_9GAMM</name>
<evidence type="ECO:0000313" key="4">
    <source>
        <dbReference type="Proteomes" id="UP000092544"/>
    </source>
</evidence>
<proteinExistence type="predicted"/>
<dbReference type="Gene3D" id="2.60.120.10">
    <property type="entry name" value="Jelly Rolls"/>
    <property type="match status" value="1"/>
</dbReference>
<dbReference type="RefSeq" id="WP_067018826.1">
    <property type="nucleotide sequence ID" value="NZ_FLOB01000011.1"/>
</dbReference>
<dbReference type="Pfam" id="PF12973">
    <property type="entry name" value="Cupin_7"/>
    <property type="match status" value="1"/>
</dbReference>
<dbReference type="STRING" id="1792290.MSP8886_03524"/>
<evidence type="ECO:0000259" key="2">
    <source>
        <dbReference type="Pfam" id="PF12973"/>
    </source>
</evidence>
<dbReference type="NCBIfam" id="TIGR02451">
    <property type="entry name" value="anti_sig_ChrR"/>
    <property type="match status" value="1"/>
</dbReference>
<dbReference type="InterPro" id="IPR014710">
    <property type="entry name" value="RmlC-like_jellyroll"/>
</dbReference>
<dbReference type="InterPro" id="IPR011051">
    <property type="entry name" value="RmlC_Cupin_sf"/>
</dbReference>
<dbReference type="InterPro" id="IPR025979">
    <property type="entry name" value="ChrR-like_cupin_dom"/>
</dbReference>
<accession>A0A1A8TRS3</accession>
<dbReference type="AlphaFoldDB" id="A0A1A8TRS3"/>
<dbReference type="OrthoDB" id="2988517at2"/>
<gene>
    <name evidence="3" type="primary">chrR</name>
    <name evidence="3" type="ORF">MSP8886_03524</name>
</gene>
<dbReference type="Gene3D" id="1.10.10.1320">
    <property type="entry name" value="Anti-sigma factor, zinc-finger domain"/>
    <property type="match status" value="1"/>
</dbReference>
<dbReference type="CDD" id="cd20301">
    <property type="entry name" value="cupin_ChrR"/>
    <property type="match status" value="1"/>
</dbReference>
<dbReference type="InterPro" id="IPR012807">
    <property type="entry name" value="Anti-sigma_ChrR"/>
</dbReference>
<dbReference type="Proteomes" id="UP000092544">
    <property type="component" value="Unassembled WGS sequence"/>
</dbReference>
<dbReference type="InterPro" id="IPR041916">
    <property type="entry name" value="Anti_sigma_zinc_sf"/>
</dbReference>
<feature type="compositionally biased region" description="Basic and acidic residues" evidence="1">
    <location>
        <begin position="89"/>
        <end position="102"/>
    </location>
</feature>
<reference evidence="3 4" key="1">
    <citation type="submission" date="2016-06" db="EMBL/GenBank/DDBJ databases">
        <authorList>
            <person name="Kjaerup R.B."/>
            <person name="Dalgaard T.S."/>
            <person name="Juul-Madsen H.R."/>
        </authorList>
    </citation>
    <scope>NUCLEOTIDE SEQUENCE [LARGE SCALE GENOMIC DNA]</scope>
    <source>
        <strain evidence="3 4">CECT 8886</strain>
    </source>
</reference>